<proteinExistence type="predicted"/>
<dbReference type="Pfam" id="PF01535">
    <property type="entry name" value="PPR"/>
    <property type="match status" value="4"/>
</dbReference>
<dbReference type="GO" id="GO:0003723">
    <property type="term" value="F:RNA binding"/>
    <property type="evidence" value="ECO:0007669"/>
    <property type="project" value="InterPro"/>
</dbReference>
<dbReference type="FunFam" id="1.25.40.10:FF:000285">
    <property type="entry name" value="Pentatricopeptide repeat-containing protein, chloroplastic"/>
    <property type="match status" value="1"/>
</dbReference>
<dbReference type="PROSITE" id="PS51375">
    <property type="entry name" value="PPR"/>
    <property type="match status" value="4"/>
</dbReference>
<dbReference type="FunFam" id="1.25.40.10:FF:000090">
    <property type="entry name" value="Pentatricopeptide repeat-containing protein, chloroplastic"/>
    <property type="match status" value="1"/>
</dbReference>
<accession>A0A6A4R3P3</accession>
<protein>
    <submittedName>
        <fullName evidence="1">Putative tetratricopeptide-like helical domain-containing protein</fullName>
    </submittedName>
</protein>
<name>A0A6A4R3P3_LUPAL</name>
<dbReference type="InterPro" id="IPR046848">
    <property type="entry name" value="E_motif"/>
</dbReference>
<dbReference type="InterPro" id="IPR002885">
    <property type="entry name" value="PPR_rpt"/>
</dbReference>
<gene>
    <name evidence="1" type="ORF">Lalb_Chr01g0000231</name>
</gene>
<dbReference type="Pfam" id="PF20431">
    <property type="entry name" value="E_motif"/>
    <property type="match status" value="1"/>
</dbReference>
<dbReference type="EMBL" id="WOCE01000001">
    <property type="protein sequence ID" value="KAE9620162.1"/>
    <property type="molecule type" value="Genomic_DNA"/>
</dbReference>
<evidence type="ECO:0000313" key="1">
    <source>
        <dbReference type="EMBL" id="KAE9620162.1"/>
    </source>
</evidence>
<dbReference type="PANTHER" id="PTHR47926:SF515">
    <property type="entry name" value="UMP-CMP KINASE"/>
    <property type="match status" value="1"/>
</dbReference>
<evidence type="ECO:0000313" key="2">
    <source>
        <dbReference type="Proteomes" id="UP000447434"/>
    </source>
</evidence>
<dbReference type="Gene3D" id="1.25.40.10">
    <property type="entry name" value="Tetratricopeptide repeat domain"/>
    <property type="match status" value="4"/>
</dbReference>
<dbReference type="PANTHER" id="PTHR47926">
    <property type="entry name" value="PENTATRICOPEPTIDE REPEAT-CONTAINING PROTEIN"/>
    <property type="match status" value="1"/>
</dbReference>
<dbReference type="InterPro" id="IPR011990">
    <property type="entry name" value="TPR-like_helical_dom_sf"/>
</dbReference>
<dbReference type="OrthoDB" id="1882394at2759"/>
<dbReference type="Proteomes" id="UP000447434">
    <property type="component" value="Chromosome 1"/>
</dbReference>
<sequence>MIVSVQFPSTYLCSLKKNNKSKISRKLRKWLSQECNNNINTLSFPKSKPTPLLIHHKPYTQTKLQALELVLKDIEASFDKGINIDPELYASLLETCYNMQAIHYGIRLHRLIPPTLLHRNIGISSKLVRLYASYGYMDEAHQVFDKMSNKGDSAFPWNSLISGYAQIGLYHDAIALYFQMVEDGVEPDLFTFPRVLKACGGIGSLQVGEEVHRHVVRHGLSHDVFVLNALLDMYSRCGDIVKAQKVFNIMPRRDSVSWNSMLAAYIHHGLEVEAVNIFRQMILEAYEPDSVSISKVLTGVSSLHLGAQIHGWVIRQGVQWNLSIANSLIIVYASHGKLHKARWIFNQMPERDVISWNSIIYAHRKHRKALAYFEQMEEAGVEPDKITFVSLLSACAYLGLAKDGERLFALMCEKYKIKPIMEHYGCMVNLYGRAGRIKKAYSIIVDTMDSEAVGPTVWGALLYACFLHGNVSIGEIAANKLFDLEPDSEHNFVLLMKIYENAGRLEDMERVRMMLVHRGLYY</sequence>
<dbReference type="NCBIfam" id="TIGR00756">
    <property type="entry name" value="PPR"/>
    <property type="match status" value="2"/>
</dbReference>
<dbReference type="FunFam" id="1.25.40.10:FF:000729">
    <property type="entry name" value="Pentatricopeptide repeat-containing protein At4g25270, chloroplastic"/>
    <property type="match status" value="1"/>
</dbReference>
<keyword evidence="2" id="KW-1185">Reference proteome</keyword>
<dbReference type="Pfam" id="PF13041">
    <property type="entry name" value="PPR_2"/>
    <property type="match status" value="2"/>
</dbReference>
<dbReference type="AlphaFoldDB" id="A0A6A4R3P3"/>
<organism evidence="1 2">
    <name type="scientific">Lupinus albus</name>
    <name type="common">White lupine</name>
    <name type="synonym">Lupinus termis</name>
    <dbReference type="NCBI Taxonomy" id="3870"/>
    <lineage>
        <taxon>Eukaryota</taxon>
        <taxon>Viridiplantae</taxon>
        <taxon>Streptophyta</taxon>
        <taxon>Embryophyta</taxon>
        <taxon>Tracheophyta</taxon>
        <taxon>Spermatophyta</taxon>
        <taxon>Magnoliopsida</taxon>
        <taxon>eudicotyledons</taxon>
        <taxon>Gunneridae</taxon>
        <taxon>Pentapetalae</taxon>
        <taxon>rosids</taxon>
        <taxon>fabids</taxon>
        <taxon>Fabales</taxon>
        <taxon>Fabaceae</taxon>
        <taxon>Papilionoideae</taxon>
        <taxon>50 kb inversion clade</taxon>
        <taxon>genistoids sensu lato</taxon>
        <taxon>core genistoids</taxon>
        <taxon>Genisteae</taxon>
        <taxon>Lupinus</taxon>
    </lineage>
</organism>
<reference evidence="2" key="1">
    <citation type="journal article" date="2020" name="Nat. Commun.">
        <title>Genome sequence of the cluster root forming white lupin.</title>
        <authorList>
            <person name="Hufnagel B."/>
            <person name="Marques A."/>
            <person name="Soriano A."/>
            <person name="Marques L."/>
            <person name="Divol F."/>
            <person name="Doumas P."/>
            <person name="Sallet E."/>
            <person name="Mancinotti D."/>
            <person name="Carrere S."/>
            <person name="Marande W."/>
            <person name="Arribat S."/>
            <person name="Keller J."/>
            <person name="Huneau C."/>
            <person name="Blein T."/>
            <person name="Aime D."/>
            <person name="Laguerre M."/>
            <person name="Taylor J."/>
            <person name="Schubert V."/>
            <person name="Nelson M."/>
            <person name="Geu-Flores F."/>
            <person name="Crespi M."/>
            <person name="Gallardo-Guerrero K."/>
            <person name="Delaux P.-M."/>
            <person name="Salse J."/>
            <person name="Berges H."/>
            <person name="Guyot R."/>
            <person name="Gouzy J."/>
            <person name="Peret B."/>
        </authorList>
    </citation>
    <scope>NUCLEOTIDE SEQUENCE [LARGE SCALE GENOMIC DNA]</scope>
    <source>
        <strain evidence="2">cv. Amiga</strain>
    </source>
</reference>
<dbReference type="InterPro" id="IPR046960">
    <property type="entry name" value="PPR_At4g14850-like_plant"/>
</dbReference>
<dbReference type="GO" id="GO:0009451">
    <property type="term" value="P:RNA modification"/>
    <property type="evidence" value="ECO:0007669"/>
    <property type="project" value="InterPro"/>
</dbReference>
<comment type="caution">
    <text evidence="1">The sequence shown here is derived from an EMBL/GenBank/DDBJ whole genome shotgun (WGS) entry which is preliminary data.</text>
</comment>